<gene>
    <name evidence="1" type="ORF">VAE063_950149</name>
</gene>
<organism evidence="1 2">
    <name type="scientific">Vibrio aestuarianus</name>
    <dbReference type="NCBI Taxonomy" id="28171"/>
    <lineage>
        <taxon>Bacteria</taxon>
        <taxon>Pseudomonadati</taxon>
        <taxon>Pseudomonadota</taxon>
        <taxon>Gammaproteobacteria</taxon>
        <taxon>Vibrionales</taxon>
        <taxon>Vibrionaceae</taxon>
        <taxon>Vibrio</taxon>
    </lineage>
</organism>
<evidence type="ECO:0000313" key="1">
    <source>
        <dbReference type="EMBL" id="CAH8233232.1"/>
    </source>
</evidence>
<dbReference type="Proteomes" id="UP001152658">
    <property type="component" value="Unassembled WGS sequence"/>
</dbReference>
<dbReference type="InterPro" id="IPR009678">
    <property type="entry name" value="Phage_tail_completion_R"/>
</dbReference>
<accession>A0ABN8TU32</accession>
<proteinExistence type="predicted"/>
<sequence length="159" mass="18610">MSEEYQAGYKFRELKAHIEQCVGKSIAKRLQTEMVELELVMGAKNQGHGFDLFTQIYEAEFYFDRFPFDEYKPATLFANFIAWLMDNDESREDKEIPDPEVSITVQSQNEAIIVVTVPFEEPVKIIEDENGDISWRGKMWRIEEYQIDVATKLKDVVIQ</sequence>
<evidence type="ECO:0008006" key="3">
    <source>
        <dbReference type="Google" id="ProtNLM"/>
    </source>
</evidence>
<keyword evidence="2" id="KW-1185">Reference proteome</keyword>
<dbReference type="RefSeq" id="WP_168522579.1">
    <property type="nucleotide sequence ID" value="NZ_CALYLA010000019.1"/>
</dbReference>
<protein>
    <recommendedName>
        <fullName evidence="3">Phage tail protein</fullName>
    </recommendedName>
</protein>
<name>A0ABN8TU32_9VIBR</name>
<dbReference type="Pfam" id="PF06891">
    <property type="entry name" value="P2_Phage_GpR"/>
    <property type="match status" value="1"/>
</dbReference>
<dbReference type="EMBL" id="CALYLK010000136">
    <property type="protein sequence ID" value="CAH8233232.1"/>
    <property type="molecule type" value="Genomic_DNA"/>
</dbReference>
<evidence type="ECO:0000313" key="2">
    <source>
        <dbReference type="Proteomes" id="UP001152658"/>
    </source>
</evidence>
<reference evidence="1" key="1">
    <citation type="submission" date="2022-06" db="EMBL/GenBank/DDBJ databases">
        <authorList>
            <person name="Goudenege D."/>
            <person name="Le Roux F."/>
        </authorList>
    </citation>
    <scope>NUCLEOTIDE SEQUENCE</scope>
    <source>
        <strain evidence="1">12-063</strain>
    </source>
</reference>
<comment type="caution">
    <text evidence="1">The sequence shown here is derived from an EMBL/GenBank/DDBJ whole genome shotgun (WGS) entry which is preliminary data.</text>
</comment>